<dbReference type="GO" id="GO:0008233">
    <property type="term" value="F:peptidase activity"/>
    <property type="evidence" value="ECO:0007669"/>
    <property type="project" value="UniProtKB-KW"/>
</dbReference>
<dbReference type="PANTHER" id="PTHR43343">
    <property type="entry name" value="PEPTIDASE S12"/>
    <property type="match status" value="1"/>
</dbReference>
<dbReference type="GO" id="GO:0006508">
    <property type="term" value="P:proteolysis"/>
    <property type="evidence" value="ECO:0007669"/>
    <property type="project" value="UniProtKB-KW"/>
</dbReference>
<dbReference type="AlphaFoldDB" id="X1C8B4"/>
<keyword evidence="3" id="KW-0378">Hydrolase</keyword>
<dbReference type="PANTHER" id="PTHR43343:SF3">
    <property type="entry name" value="PROTEASE DO-LIKE 8, CHLOROPLASTIC"/>
    <property type="match status" value="1"/>
</dbReference>
<feature type="domain" description="PDZ" evidence="4">
    <location>
        <begin position="38"/>
        <end position="118"/>
    </location>
</feature>
<dbReference type="InterPro" id="IPR043504">
    <property type="entry name" value="Peptidase_S1_PA_chymotrypsin"/>
</dbReference>
<reference evidence="5" key="1">
    <citation type="journal article" date="2014" name="Front. Microbiol.">
        <title>High frequency of phylogenetically diverse reductive dehalogenase-homologous genes in deep subseafloor sedimentary metagenomes.</title>
        <authorList>
            <person name="Kawai M."/>
            <person name="Futagami T."/>
            <person name="Toyoda A."/>
            <person name="Takaki Y."/>
            <person name="Nishi S."/>
            <person name="Hori S."/>
            <person name="Arai W."/>
            <person name="Tsubouchi T."/>
            <person name="Morono Y."/>
            <person name="Uchiyama I."/>
            <person name="Ito T."/>
            <person name="Fujiyama A."/>
            <person name="Inagaki F."/>
            <person name="Takami H."/>
        </authorList>
    </citation>
    <scope>NUCLEOTIDE SEQUENCE</scope>
    <source>
        <strain evidence="5">Expedition CK06-06</strain>
    </source>
</reference>
<proteinExistence type="inferred from homology"/>
<evidence type="ECO:0000256" key="1">
    <source>
        <dbReference type="ARBA" id="ARBA00010541"/>
    </source>
</evidence>
<dbReference type="SMART" id="SM00228">
    <property type="entry name" value="PDZ"/>
    <property type="match status" value="1"/>
</dbReference>
<sequence length="135" mass="14451">VKVAAVGVEGMGYAISINEAEPVIEDLIHQGYVTRPWLGVGLYTVDPFVAAVNNLSVDKGALIVEIVADSPAKIAGLGEGDVIIRFADKEIVSSDDLIQAIHDCQIGQGVEITFVRGKDTKTTWAHLQESPPPWD</sequence>
<dbReference type="EMBL" id="BART01010567">
    <property type="protein sequence ID" value="GAG89507.1"/>
    <property type="molecule type" value="Genomic_DNA"/>
</dbReference>
<dbReference type="Gene3D" id="2.40.10.10">
    <property type="entry name" value="Trypsin-like serine proteases"/>
    <property type="match status" value="1"/>
</dbReference>
<organism evidence="5">
    <name type="scientific">marine sediment metagenome</name>
    <dbReference type="NCBI Taxonomy" id="412755"/>
    <lineage>
        <taxon>unclassified sequences</taxon>
        <taxon>metagenomes</taxon>
        <taxon>ecological metagenomes</taxon>
    </lineage>
</organism>
<name>X1C8B4_9ZZZZ</name>
<evidence type="ECO:0000256" key="3">
    <source>
        <dbReference type="ARBA" id="ARBA00022801"/>
    </source>
</evidence>
<gene>
    <name evidence="5" type="ORF">S01H4_22917</name>
</gene>
<dbReference type="InterPro" id="IPR001478">
    <property type="entry name" value="PDZ"/>
</dbReference>
<comment type="similarity">
    <text evidence="1">Belongs to the peptidase S1C family.</text>
</comment>
<dbReference type="Pfam" id="PF13180">
    <property type="entry name" value="PDZ_2"/>
    <property type="match status" value="1"/>
</dbReference>
<dbReference type="InterPro" id="IPR051201">
    <property type="entry name" value="Chloro_Bact_Ser_Proteases"/>
</dbReference>
<protein>
    <recommendedName>
        <fullName evidence="4">PDZ domain-containing protein</fullName>
    </recommendedName>
</protein>
<evidence type="ECO:0000259" key="4">
    <source>
        <dbReference type="SMART" id="SM00228"/>
    </source>
</evidence>
<comment type="caution">
    <text evidence="5">The sequence shown here is derived from an EMBL/GenBank/DDBJ whole genome shotgun (WGS) entry which is preliminary data.</text>
</comment>
<keyword evidence="2" id="KW-0645">Protease</keyword>
<dbReference type="SUPFAM" id="SSF50156">
    <property type="entry name" value="PDZ domain-like"/>
    <property type="match status" value="1"/>
</dbReference>
<evidence type="ECO:0000256" key="2">
    <source>
        <dbReference type="ARBA" id="ARBA00022670"/>
    </source>
</evidence>
<dbReference type="InterPro" id="IPR036034">
    <property type="entry name" value="PDZ_sf"/>
</dbReference>
<evidence type="ECO:0000313" key="5">
    <source>
        <dbReference type="EMBL" id="GAG89507.1"/>
    </source>
</evidence>
<dbReference type="Gene3D" id="2.30.42.10">
    <property type="match status" value="1"/>
</dbReference>
<feature type="non-terminal residue" evidence="5">
    <location>
        <position position="1"/>
    </location>
</feature>
<accession>X1C8B4</accession>